<accession>A0A0P7UUS7</accession>
<keyword evidence="4" id="KW-0401">Integrin</keyword>
<sequence length="407" mass="44708">MNGYDTDAHLHSEPPFHPDSLQNILGEYGLVTPVSTDAEGRFLSHSVSAGQLHRRRRRETATAEHWEEDEEEDHAERADRLFYNVTVFGRELHLRLRLNSRLVAPGAKMEWQEDSNGSRSEPLLGNCLYVGDVTGMRGASVAISNCDGLLCGPVQQQVCPAIMLMGDLDDGAKTRWATKTAKDDSSGHVAPLNLPGYTAVRGAVFRRPELEPPTPATPFSHVIPTIVCQTACSLLSSGREEHTLLGGARRRTESSTSVHVRGSCVGGLSSCLCAWQLRRVMLRGVVTVQLELELECILMEMRGMTIPHFLWGHGIPVKADFYCRQVPGCPRSTRRTKQEGYQASVRGRSLNTRRVSRAVKSHEDPYHGTSASPSLSVVQRNGPEDGAPSSVARASLLFTHAPTQMLP</sequence>
<name>A0A0P7UUS7_SCLFO</name>
<organism evidence="4 5">
    <name type="scientific">Scleropages formosus</name>
    <name type="common">Asian bonytongue</name>
    <name type="synonym">Osteoglossum formosum</name>
    <dbReference type="NCBI Taxonomy" id="113540"/>
    <lineage>
        <taxon>Eukaryota</taxon>
        <taxon>Metazoa</taxon>
        <taxon>Chordata</taxon>
        <taxon>Craniata</taxon>
        <taxon>Vertebrata</taxon>
        <taxon>Euteleostomi</taxon>
        <taxon>Actinopterygii</taxon>
        <taxon>Neopterygii</taxon>
        <taxon>Teleostei</taxon>
        <taxon>Osteoglossocephala</taxon>
        <taxon>Osteoglossomorpha</taxon>
        <taxon>Osteoglossiformes</taxon>
        <taxon>Osteoglossidae</taxon>
        <taxon>Scleropages</taxon>
    </lineage>
</organism>
<dbReference type="InterPro" id="IPR002870">
    <property type="entry name" value="Peptidase_M12B_N"/>
</dbReference>
<proteinExistence type="predicted"/>
<dbReference type="GO" id="GO:0007229">
    <property type="term" value="P:integrin-mediated signaling pathway"/>
    <property type="evidence" value="ECO:0007669"/>
    <property type="project" value="UniProtKB-KW"/>
</dbReference>
<keyword evidence="1" id="KW-1015">Disulfide bond</keyword>
<evidence type="ECO:0000259" key="3">
    <source>
        <dbReference type="Pfam" id="PF01562"/>
    </source>
</evidence>
<reference evidence="4 5" key="1">
    <citation type="submission" date="2015-08" db="EMBL/GenBank/DDBJ databases">
        <title>The genome of the Asian arowana (Scleropages formosus).</title>
        <authorList>
            <person name="Tan M.H."/>
            <person name="Gan H.M."/>
            <person name="Croft L.J."/>
            <person name="Austin C.M."/>
        </authorList>
    </citation>
    <scope>NUCLEOTIDE SEQUENCE [LARGE SCALE GENOMIC DNA]</scope>
    <source>
        <strain evidence="4">Aro1</strain>
    </source>
</reference>
<protein>
    <submittedName>
        <fullName evidence="4">A disintegrin and metalloproteinase with thrombospondin motifs 2-like</fullName>
    </submittedName>
</protein>
<feature type="region of interest" description="Disordered" evidence="2">
    <location>
        <begin position="352"/>
        <end position="389"/>
    </location>
</feature>
<feature type="domain" description="Peptidase M12B propeptide" evidence="3">
    <location>
        <begin position="30"/>
        <end position="134"/>
    </location>
</feature>
<dbReference type="EMBL" id="JARO02000538">
    <property type="protein sequence ID" value="KPP78223.1"/>
    <property type="molecule type" value="Genomic_DNA"/>
</dbReference>
<evidence type="ECO:0000256" key="1">
    <source>
        <dbReference type="ARBA" id="ARBA00023157"/>
    </source>
</evidence>
<dbReference type="Pfam" id="PF01562">
    <property type="entry name" value="Pep_M12B_propep"/>
    <property type="match status" value="1"/>
</dbReference>
<dbReference type="Proteomes" id="UP000034805">
    <property type="component" value="Unassembled WGS sequence"/>
</dbReference>
<dbReference type="AlphaFoldDB" id="A0A0P7UUS7"/>
<feature type="compositionally biased region" description="Polar residues" evidence="2">
    <location>
        <begin position="369"/>
        <end position="379"/>
    </location>
</feature>
<evidence type="ECO:0000313" key="5">
    <source>
        <dbReference type="Proteomes" id="UP000034805"/>
    </source>
</evidence>
<feature type="region of interest" description="Disordered" evidence="2">
    <location>
        <begin position="53"/>
        <end position="74"/>
    </location>
</feature>
<evidence type="ECO:0000256" key="2">
    <source>
        <dbReference type="SAM" id="MobiDB-lite"/>
    </source>
</evidence>
<comment type="caution">
    <text evidence="4">The sequence shown here is derived from an EMBL/GenBank/DDBJ whole genome shotgun (WGS) entry which is preliminary data.</text>
</comment>
<gene>
    <name evidence="4" type="ORF">Z043_102287</name>
</gene>
<evidence type="ECO:0000313" key="4">
    <source>
        <dbReference type="EMBL" id="KPP78223.1"/>
    </source>
</evidence>